<sequence>MNSFDGSSSNKSPNSTYITHSERLTTNMQRHHTAMIRQTSHVNATDTFSAEFAVAYPCIRSVTPRGKLPFYLTGTARTQSQLPKIVHPKQPRFADVANVNPPKCNEGPLLGGASFMIEASPVPGDIINQRFFKNSVVLPGLQQVSSPLRTLWRLCPSTLPPATLNHRLVTV</sequence>
<dbReference type="OrthoDB" id="6434808at2759"/>
<name>A0A4Y2K2H5_ARAVE</name>
<organism evidence="1 2">
    <name type="scientific">Araneus ventricosus</name>
    <name type="common">Orbweaver spider</name>
    <name type="synonym">Epeira ventricosa</name>
    <dbReference type="NCBI Taxonomy" id="182803"/>
    <lineage>
        <taxon>Eukaryota</taxon>
        <taxon>Metazoa</taxon>
        <taxon>Ecdysozoa</taxon>
        <taxon>Arthropoda</taxon>
        <taxon>Chelicerata</taxon>
        <taxon>Arachnida</taxon>
        <taxon>Araneae</taxon>
        <taxon>Araneomorphae</taxon>
        <taxon>Entelegynae</taxon>
        <taxon>Araneoidea</taxon>
        <taxon>Araneidae</taxon>
        <taxon>Araneus</taxon>
    </lineage>
</organism>
<dbReference type="Proteomes" id="UP000499080">
    <property type="component" value="Unassembled WGS sequence"/>
</dbReference>
<keyword evidence="2" id="KW-1185">Reference proteome</keyword>
<accession>A0A4Y2K2H5</accession>
<evidence type="ECO:0000313" key="1">
    <source>
        <dbReference type="EMBL" id="GBM96514.1"/>
    </source>
</evidence>
<gene>
    <name evidence="1" type="ORF">AVEN_68014_1</name>
</gene>
<dbReference type="AlphaFoldDB" id="A0A4Y2K2H5"/>
<protein>
    <submittedName>
        <fullName evidence="1">Uncharacterized protein</fullName>
    </submittedName>
</protein>
<evidence type="ECO:0000313" key="2">
    <source>
        <dbReference type="Proteomes" id="UP000499080"/>
    </source>
</evidence>
<proteinExistence type="predicted"/>
<dbReference type="EMBL" id="BGPR01004149">
    <property type="protein sequence ID" value="GBM96514.1"/>
    <property type="molecule type" value="Genomic_DNA"/>
</dbReference>
<reference evidence="1 2" key="1">
    <citation type="journal article" date="2019" name="Sci. Rep.">
        <title>Orb-weaving spider Araneus ventricosus genome elucidates the spidroin gene catalogue.</title>
        <authorList>
            <person name="Kono N."/>
            <person name="Nakamura H."/>
            <person name="Ohtoshi R."/>
            <person name="Moran D.A.P."/>
            <person name="Shinohara A."/>
            <person name="Yoshida Y."/>
            <person name="Fujiwara M."/>
            <person name="Mori M."/>
            <person name="Tomita M."/>
            <person name="Arakawa K."/>
        </authorList>
    </citation>
    <scope>NUCLEOTIDE SEQUENCE [LARGE SCALE GENOMIC DNA]</scope>
</reference>
<comment type="caution">
    <text evidence="1">The sequence shown here is derived from an EMBL/GenBank/DDBJ whole genome shotgun (WGS) entry which is preliminary data.</text>
</comment>